<organism evidence="1 2">
    <name type="scientific">Hyalomma asiaticum</name>
    <name type="common">Tick</name>
    <dbReference type="NCBI Taxonomy" id="266040"/>
    <lineage>
        <taxon>Eukaryota</taxon>
        <taxon>Metazoa</taxon>
        <taxon>Ecdysozoa</taxon>
        <taxon>Arthropoda</taxon>
        <taxon>Chelicerata</taxon>
        <taxon>Arachnida</taxon>
        <taxon>Acari</taxon>
        <taxon>Parasitiformes</taxon>
        <taxon>Ixodida</taxon>
        <taxon>Ixodoidea</taxon>
        <taxon>Ixodidae</taxon>
        <taxon>Hyalomminae</taxon>
        <taxon>Hyalomma</taxon>
    </lineage>
</organism>
<reference evidence="1" key="1">
    <citation type="submission" date="2020-05" db="EMBL/GenBank/DDBJ databases">
        <title>Large-scale comparative analyses of tick genomes elucidate their genetic diversity and vector capacities.</title>
        <authorList>
            <person name="Jia N."/>
            <person name="Wang J."/>
            <person name="Shi W."/>
            <person name="Du L."/>
            <person name="Sun Y."/>
            <person name="Zhan W."/>
            <person name="Jiang J."/>
            <person name="Wang Q."/>
            <person name="Zhang B."/>
            <person name="Ji P."/>
            <person name="Sakyi L.B."/>
            <person name="Cui X."/>
            <person name="Yuan T."/>
            <person name="Jiang B."/>
            <person name="Yang W."/>
            <person name="Lam T.T.-Y."/>
            <person name="Chang Q."/>
            <person name="Ding S."/>
            <person name="Wang X."/>
            <person name="Zhu J."/>
            <person name="Ruan X."/>
            <person name="Zhao L."/>
            <person name="Wei J."/>
            <person name="Que T."/>
            <person name="Du C."/>
            <person name="Cheng J."/>
            <person name="Dai P."/>
            <person name="Han X."/>
            <person name="Huang E."/>
            <person name="Gao Y."/>
            <person name="Liu J."/>
            <person name="Shao H."/>
            <person name="Ye R."/>
            <person name="Li L."/>
            <person name="Wei W."/>
            <person name="Wang X."/>
            <person name="Wang C."/>
            <person name="Yang T."/>
            <person name="Huo Q."/>
            <person name="Li W."/>
            <person name="Guo W."/>
            <person name="Chen H."/>
            <person name="Zhou L."/>
            <person name="Ni X."/>
            <person name="Tian J."/>
            <person name="Zhou Y."/>
            <person name="Sheng Y."/>
            <person name="Liu T."/>
            <person name="Pan Y."/>
            <person name="Xia L."/>
            <person name="Li J."/>
            <person name="Zhao F."/>
            <person name="Cao W."/>
        </authorList>
    </citation>
    <scope>NUCLEOTIDE SEQUENCE</scope>
    <source>
        <strain evidence="1">Hyas-2018</strain>
    </source>
</reference>
<dbReference type="Proteomes" id="UP000821845">
    <property type="component" value="Chromosome 10"/>
</dbReference>
<accession>A0ACB7T759</accession>
<evidence type="ECO:0000313" key="2">
    <source>
        <dbReference type="Proteomes" id="UP000821845"/>
    </source>
</evidence>
<proteinExistence type="predicted"/>
<protein>
    <submittedName>
        <fullName evidence="1">Uncharacterized protein</fullName>
    </submittedName>
</protein>
<evidence type="ECO:0000313" key="1">
    <source>
        <dbReference type="EMBL" id="KAH6942086.1"/>
    </source>
</evidence>
<sequence>MTNGFANIFLPVQLCQGTGVLVGCADDTETNIACAASLLLPASKATKATIDVFRDCLRRGLARCGESCFVGLLTRGDDHVVLVAHAKETLDFCVQVDDYGNVVQSFVRQPSTRTMVVLYDAHALERTPSFRERGVNALVGWLLECQQFRLPESVGSSAGDVLYASADAEEISFLWQPAICAGSLVQAAKAAMKRKLPTRATTMLSTCAHVTSTGALICKRLEDFAAVADSVRTHGRITLRCKNRMCSVLLDCLLGACLAWIVHWDNGFSEEVPWASLEWTETVVQHLQTLIQWLMGAPAGLKLNTALNNALGRFFLYHISLWKTYVGVVDPWVGALFSLWPGSLTLHLALASDLLALATVHMYCFYGYACRLYQGWVRALGALWRLFRGRKWNPLRRRVDSHRYDVDQMFVGTLLFGVLFFLFPTVAVYYVVFMALRLVVLCIQGLLSRAVLVWDSLPFYTLAARTVSGRPIVGDVRFDALSSGPEFALYMQVTGGSVDLLPEPLGFPSWKDLLADLLVGRIVYPL</sequence>
<name>A0ACB7T759_HYAAI</name>
<dbReference type="EMBL" id="CM023490">
    <property type="protein sequence ID" value="KAH6942086.1"/>
    <property type="molecule type" value="Genomic_DNA"/>
</dbReference>
<gene>
    <name evidence="1" type="ORF">HPB50_000661</name>
</gene>
<comment type="caution">
    <text evidence="1">The sequence shown here is derived from an EMBL/GenBank/DDBJ whole genome shotgun (WGS) entry which is preliminary data.</text>
</comment>
<keyword evidence="2" id="KW-1185">Reference proteome</keyword>